<feature type="region of interest" description="Disordered" evidence="1">
    <location>
        <begin position="36"/>
        <end position="70"/>
    </location>
</feature>
<name>A0A444HJQ2_RHILE</name>
<sequence length="70" mass="6922">MTTGAPALGAKAPVVCQAAAWSGTTSSCRGHGIAAPGARHAAPGDAGVAEGGRRRQPPIAVREGLGYRGW</sequence>
<dbReference type="AlphaFoldDB" id="A0A444HJQ2"/>
<reference evidence="2 3" key="1">
    <citation type="submission" date="2019-01" db="EMBL/GenBank/DDBJ databases">
        <title>RHIZO-ID as a novel technology for direct rhizobia identification.</title>
        <authorList>
            <person name="De Meyer S.E."/>
        </authorList>
    </citation>
    <scope>NUCLEOTIDE SEQUENCE [LARGE SCALE GENOMIC DNA]</scope>
    <source>
        <strain evidence="2 3">WSM448</strain>
    </source>
</reference>
<dbReference type="Proteomes" id="UP000283817">
    <property type="component" value="Unassembled WGS sequence"/>
</dbReference>
<gene>
    <name evidence="2" type="ORF">EHI47_35105</name>
</gene>
<protein>
    <submittedName>
        <fullName evidence="2">Uncharacterized protein</fullName>
    </submittedName>
</protein>
<proteinExistence type="predicted"/>
<comment type="caution">
    <text evidence="2">The sequence shown here is derived from an EMBL/GenBank/DDBJ whole genome shotgun (WGS) entry which is preliminary data.</text>
</comment>
<evidence type="ECO:0000256" key="1">
    <source>
        <dbReference type="SAM" id="MobiDB-lite"/>
    </source>
</evidence>
<dbReference type="EMBL" id="SBHX01000105">
    <property type="protein sequence ID" value="RWX21841.1"/>
    <property type="molecule type" value="Genomic_DNA"/>
</dbReference>
<organism evidence="2 3">
    <name type="scientific">Rhizobium leguminosarum</name>
    <dbReference type="NCBI Taxonomy" id="384"/>
    <lineage>
        <taxon>Bacteria</taxon>
        <taxon>Pseudomonadati</taxon>
        <taxon>Pseudomonadota</taxon>
        <taxon>Alphaproteobacteria</taxon>
        <taxon>Hyphomicrobiales</taxon>
        <taxon>Rhizobiaceae</taxon>
        <taxon>Rhizobium/Agrobacterium group</taxon>
        <taxon>Rhizobium</taxon>
    </lineage>
</organism>
<evidence type="ECO:0000313" key="3">
    <source>
        <dbReference type="Proteomes" id="UP000283817"/>
    </source>
</evidence>
<accession>A0A444HJQ2</accession>
<evidence type="ECO:0000313" key="2">
    <source>
        <dbReference type="EMBL" id="RWX21841.1"/>
    </source>
</evidence>